<evidence type="ECO:0000313" key="4">
    <source>
        <dbReference type="Proteomes" id="UP000244940"/>
    </source>
</evidence>
<dbReference type="PANTHER" id="PTHR11365">
    <property type="entry name" value="5-OXOPROLINASE RELATED"/>
    <property type="match status" value="1"/>
</dbReference>
<dbReference type="PANTHER" id="PTHR11365:SF2">
    <property type="entry name" value="5-OXOPROLINASE"/>
    <property type="match status" value="1"/>
</dbReference>
<comment type="caution">
    <text evidence="3">The sequence shown here is derived from an EMBL/GenBank/DDBJ whole genome shotgun (WGS) entry which is preliminary data.</text>
</comment>
<protein>
    <submittedName>
        <fullName evidence="3">Hydantoinase</fullName>
    </submittedName>
</protein>
<dbReference type="RefSeq" id="WP_109532160.1">
    <property type="nucleotide sequence ID" value="NZ_QEYD01000002.1"/>
</dbReference>
<name>A0A2U2CGU9_9RHOB</name>
<dbReference type="InterPro" id="IPR002821">
    <property type="entry name" value="Hydantoinase_A"/>
</dbReference>
<dbReference type="GO" id="GO:0005829">
    <property type="term" value="C:cytosol"/>
    <property type="evidence" value="ECO:0007669"/>
    <property type="project" value="TreeGrafter"/>
</dbReference>
<dbReference type="EMBL" id="QEYD01000002">
    <property type="protein sequence ID" value="PWE31082.1"/>
    <property type="molecule type" value="Genomic_DNA"/>
</dbReference>
<feature type="domain" description="Hydantoinase A/oxoprolinase" evidence="1">
    <location>
        <begin position="190"/>
        <end position="334"/>
    </location>
</feature>
<dbReference type="OrthoDB" id="9814788at2"/>
<proteinExistence type="predicted"/>
<dbReference type="AlphaFoldDB" id="A0A2U2CGU9"/>
<dbReference type="Pfam" id="PF05378">
    <property type="entry name" value="Hydant_A_N"/>
    <property type="match status" value="1"/>
</dbReference>
<keyword evidence="4" id="KW-1185">Reference proteome</keyword>
<organism evidence="3 4">
    <name type="scientific">Pararhodobacter marinus</name>
    <dbReference type="NCBI Taxonomy" id="2184063"/>
    <lineage>
        <taxon>Bacteria</taxon>
        <taxon>Pseudomonadati</taxon>
        <taxon>Pseudomonadota</taxon>
        <taxon>Alphaproteobacteria</taxon>
        <taxon>Rhodobacterales</taxon>
        <taxon>Paracoccaceae</taxon>
        <taxon>Pararhodobacter</taxon>
    </lineage>
</organism>
<dbReference type="Pfam" id="PF01968">
    <property type="entry name" value="Hydantoinase_A"/>
    <property type="match status" value="1"/>
</dbReference>
<dbReference type="GO" id="GO:0006749">
    <property type="term" value="P:glutathione metabolic process"/>
    <property type="evidence" value="ECO:0007669"/>
    <property type="project" value="TreeGrafter"/>
</dbReference>
<dbReference type="GO" id="GO:0017168">
    <property type="term" value="F:5-oxoprolinase (ATP-hydrolyzing) activity"/>
    <property type="evidence" value="ECO:0007669"/>
    <property type="project" value="TreeGrafter"/>
</dbReference>
<accession>A0A2U2CGU9</accession>
<dbReference type="SUPFAM" id="SSF53067">
    <property type="entry name" value="Actin-like ATPase domain"/>
    <property type="match status" value="1"/>
</dbReference>
<evidence type="ECO:0000313" key="3">
    <source>
        <dbReference type="EMBL" id="PWE31082.1"/>
    </source>
</evidence>
<dbReference type="GeneID" id="94364211"/>
<gene>
    <name evidence="3" type="ORF">C4N9_04870</name>
</gene>
<evidence type="ECO:0000259" key="1">
    <source>
        <dbReference type="Pfam" id="PF01968"/>
    </source>
</evidence>
<evidence type="ECO:0000259" key="2">
    <source>
        <dbReference type="Pfam" id="PF05378"/>
    </source>
</evidence>
<dbReference type="InterPro" id="IPR008040">
    <property type="entry name" value="Hydant_A_N"/>
</dbReference>
<dbReference type="Proteomes" id="UP000244940">
    <property type="component" value="Unassembled WGS sequence"/>
</dbReference>
<feature type="domain" description="Hydantoinase/oxoprolinase N-terminal" evidence="2">
    <location>
        <begin position="5"/>
        <end position="169"/>
    </location>
</feature>
<sequence>MAILLGLDTGGTFTDAVLLDDEAQRVVAKAKSLTTRPDLSLGIGRAIDAVLAQAPDIAPAEIALVSVSTTLATNALVEGQGDRAALVLIGFDAAISRRDNLAEALGDAPLIELSGGHTHAGAEAAPFDPEALAEALDALPGDIAALAVAAQFATRNPAHEIAARELIRARRGLPVTCSHELSAGLNGPRRALTALLNARLVSMIDRLVTACERHLAARAISAPLMVVRGDGALVSSALVRERPIETILSGPAASAAGAAWLTGLDTALVSDIGGTTTDVCLLRDGKPAIDPDGARVGGWRTMVEAVAMRTTGLGGDSEVQVGDGLDGALTLGPRRVLPLALAAKQFPDLVHAMLDDALTRIPAPDDTWQLAVPLFRALPPDLPPESRDAQIATRLLDGPARVAALLRSRIDAPALTRLVRRGLVQMTGPTPSDAAHVLGLQTGWDARASEKALTLLARRRAGNGQPLAPDAAAMAQRIVDRLTAQSATCLLEAALAEDPRDWPLGPDTLARHPLMQAGLDRAPGLVRIDARLDVPVIALGASAGCYYPAVGRRLGCEAVVPDHAGVANAVGAVVGQVSMSVEGVITFPAPGEIIAHLESGPGRCTDADEALALLQADLTRRATERAARAGLDAPRIRIVREDTGAQIEGRDMPVETRLRVTASGRPRLGTTPGTAPATA</sequence>
<dbReference type="InterPro" id="IPR045079">
    <property type="entry name" value="Oxoprolinase-like"/>
</dbReference>
<dbReference type="InterPro" id="IPR043129">
    <property type="entry name" value="ATPase_NBD"/>
</dbReference>
<reference evidence="3 4" key="1">
    <citation type="submission" date="2018-05" db="EMBL/GenBank/DDBJ databases">
        <title>Pararhodobacter marina sp. nov., isolated from deep-sea water of the Indian Ocean.</title>
        <authorList>
            <person name="Lai Q.Sr."/>
            <person name="Liu X."/>
            <person name="Shao Z."/>
        </authorList>
    </citation>
    <scope>NUCLEOTIDE SEQUENCE [LARGE SCALE GENOMIC DNA]</scope>
    <source>
        <strain evidence="3 4">CIC4N-9</strain>
    </source>
</reference>